<gene>
    <name evidence="2" type="ORF">CEG18_02980</name>
</gene>
<dbReference type="Gene3D" id="3.20.80.10">
    <property type="entry name" value="Regulatory factor, effector binding domain"/>
    <property type="match status" value="1"/>
</dbReference>
<dbReference type="InterPro" id="IPR010499">
    <property type="entry name" value="AraC_E-bd"/>
</dbReference>
<dbReference type="InterPro" id="IPR029441">
    <property type="entry name" value="Cass2"/>
</dbReference>
<dbReference type="Pfam" id="PF14526">
    <property type="entry name" value="Cass2"/>
    <property type="match status" value="1"/>
</dbReference>
<protein>
    <submittedName>
        <fullName evidence="2">AraC family transcriptional regulator</fullName>
    </submittedName>
</protein>
<sequence length="151" mass="16593">MKYRIIELPAFEVVGMDYRGSTQDDSIGQLWQRFLPREQEVAASATDKSAYGVCTQLPGGEFHYIAGLPVASGAAIPEGMVSFQVPAQKYAVFTHIGPVTAIADSFQAIYSSLLSRHGLEPKKGVDLERYTERFLGPEDPASETDLYVPVY</sequence>
<dbReference type="Proteomes" id="UP000198145">
    <property type="component" value="Unassembled WGS sequence"/>
</dbReference>
<comment type="caution">
    <text evidence="2">The sequence shown here is derived from an EMBL/GenBank/DDBJ whole genome shotgun (WGS) entry which is preliminary data.</text>
</comment>
<dbReference type="STRING" id="46680.GCA_000807755_04861"/>
<dbReference type="AlphaFoldDB" id="A0A246FET5"/>
<feature type="domain" description="AraC effector-binding" evidence="1">
    <location>
        <begin position="1"/>
        <end position="151"/>
    </location>
</feature>
<accession>A0A246FET5</accession>
<dbReference type="PANTHER" id="PTHR36444:SF2">
    <property type="entry name" value="TRANSCRIPTIONAL REGULATOR PROTEIN YOBU-RELATED"/>
    <property type="match status" value="1"/>
</dbReference>
<dbReference type="SUPFAM" id="SSF55136">
    <property type="entry name" value="Probable bacterial effector-binding domain"/>
    <property type="match status" value="1"/>
</dbReference>
<name>A0A246FET5_PSENT</name>
<dbReference type="eggNOG" id="COG3708">
    <property type="taxonomic scope" value="Bacteria"/>
</dbReference>
<dbReference type="InterPro" id="IPR011256">
    <property type="entry name" value="Reg_factor_effector_dom_sf"/>
</dbReference>
<dbReference type="RefSeq" id="WP_088416221.1">
    <property type="nucleotide sequence ID" value="NZ_NJBA01000001.1"/>
</dbReference>
<organism evidence="2 3">
    <name type="scientific">Pseudomonas nitroreducens</name>
    <dbReference type="NCBI Taxonomy" id="46680"/>
    <lineage>
        <taxon>Bacteria</taxon>
        <taxon>Pseudomonadati</taxon>
        <taxon>Pseudomonadota</taxon>
        <taxon>Gammaproteobacteria</taxon>
        <taxon>Pseudomonadales</taxon>
        <taxon>Pseudomonadaceae</taxon>
        <taxon>Pseudomonas</taxon>
    </lineage>
</organism>
<dbReference type="PANTHER" id="PTHR36444">
    <property type="entry name" value="TRANSCRIPTIONAL REGULATOR PROTEIN YOBU-RELATED"/>
    <property type="match status" value="1"/>
</dbReference>
<reference evidence="2 3" key="1">
    <citation type="submission" date="2017-06" db="EMBL/GenBank/DDBJ databases">
        <title>Draft genome of Pseudomonas nitroreducens DF05.</title>
        <authorList>
            <person name="Iyer R."/>
        </authorList>
    </citation>
    <scope>NUCLEOTIDE SEQUENCE [LARGE SCALE GENOMIC DNA]</scope>
    <source>
        <strain evidence="2 3">DF05</strain>
    </source>
</reference>
<evidence type="ECO:0000313" key="3">
    <source>
        <dbReference type="Proteomes" id="UP000198145"/>
    </source>
</evidence>
<dbReference type="EMBL" id="NJBA01000001">
    <property type="protein sequence ID" value="OWP52822.1"/>
    <property type="molecule type" value="Genomic_DNA"/>
</dbReference>
<proteinExistence type="predicted"/>
<evidence type="ECO:0000259" key="1">
    <source>
        <dbReference type="SMART" id="SM00871"/>
    </source>
</evidence>
<dbReference type="InterPro" id="IPR053182">
    <property type="entry name" value="YobU-like_regulator"/>
</dbReference>
<evidence type="ECO:0000313" key="2">
    <source>
        <dbReference type="EMBL" id="OWP52822.1"/>
    </source>
</evidence>
<dbReference type="SMART" id="SM00871">
    <property type="entry name" value="AraC_E_bind"/>
    <property type="match status" value="1"/>
</dbReference>